<sequence length="115" mass="12460">MNKGTCAVALLHGQVVLVQAARSHEIRDGYIDVVKFTSFANGTFVADASAPARISSKNLLSILPTGVAPSVRAAGTLELHGQAYAEFIDIASRNQRTIEKQFSSSQRRGKLAFWR</sequence>
<dbReference type="OrthoDB" id="3212455at2759"/>
<evidence type="ECO:0000313" key="2">
    <source>
        <dbReference type="EMBL" id="KZV96379.1"/>
    </source>
</evidence>
<proteinExistence type="predicted"/>
<feature type="signal peptide" evidence="1">
    <location>
        <begin position="1"/>
        <end position="20"/>
    </location>
</feature>
<dbReference type="InParanoid" id="A0A166AYW8"/>
<dbReference type="Proteomes" id="UP000077266">
    <property type="component" value="Unassembled WGS sequence"/>
</dbReference>
<protein>
    <submittedName>
        <fullName evidence="2">Uncharacterized protein</fullName>
    </submittedName>
</protein>
<keyword evidence="1" id="KW-0732">Signal</keyword>
<gene>
    <name evidence="2" type="ORF">EXIGLDRAFT_609195</name>
</gene>
<keyword evidence="3" id="KW-1185">Reference proteome</keyword>
<name>A0A166AYW8_EXIGL</name>
<reference evidence="2 3" key="1">
    <citation type="journal article" date="2016" name="Mol. Biol. Evol.">
        <title>Comparative Genomics of Early-Diverging Mushroom-Forming Fungi Provides Insights into the Origins of Lignocellulose Decay Capabilities.</title>
        <authorList>
            <person name="Nagy L.G."/>
            <person name="Riley R."/>
            <person name="Tritt A."/>
            <person name="Adam C."/>
            <person name="Daum C."/>
            <person name="Floudas D."/>
            <person name="Sun H."/>
            <person name="Yadav J.S."/>
            <person name="Pangilinan J."/>
            <person name="Larsson K.H."/>
            <person name="Matsuura K."/>
            <person name="Barry K."/>
            <person name="Labutti K."/>
            <person name="Kuo R."/>
            <person name="Ohm R.A."/>
            <person name="Bhattacharya S.S."/>
            <person name="Shirouzu T."/>
            <person name="Yoshinaga Y."/>
            <person name="Martin F.M."/>
            <person name="Grigoriev I.V."/>
            <person name="Hibbett D.S."/>
        </authorList>
    </citation>
    <scope>NUCLEOTIDE SEQUENCE [LARGE SCALE GENOMIC DNA]</scope>
    <source>
        <strain evidence="2 3">HHB12029</strain>
    </source>
</reference>
<evidence type="ECO:0000256" key="1">
    <source>
        <dbReference type="SAM" id="SignalP"/>
    </source>
</evidence>
<dbReference type="EMBL" id="KV425943">
    <property type="protein sequence ID" value="KZV96379.1"/>
    <property type="molecule type" value="Genomic_DNA"/>
</dbReference>
<dbReference type="AlphaFoldDB" id="A0A166AYW8"/>
<feature type="chain" id="PRO_5007870943" evidence="1">
    <location>
        <begin position="21"/>
        <end position="115"/>
    </location>
</feature>
<organism evidence="2 3">
    <name type="scientific">Exidia glandulosa HHB12029</name>
    <dbReference type="NCBI Taxonomy" id="1314781"/>
    <lineage>
        <taxon>Eukaryota</taxon>
        <taxon>Fungi</taxon>
        <taxon>Dikarya</taxon>
        <taxon>Basidiomycota</taxon>
        <taxon>Agaricomycotina</taxon>
        <taxon>Agaricomycetes</taxon>
        <taxon>Auriculariales</taxon>
        <taxon>Exidiaceae</taxon>
        <taxon>Exidia</taxon>
    </lineage>
</organism>
<evidence type="ECO:0000313" key="3">
    <source>
        <dbReference type="Proteomes" id="UP000077266"/>
    </source>
</evidence>
<accession>A0A166AYW8</accession>